<accession>A0AAE0MKL1</accession>
<organism evidence="2 3">
    <name type="scientific">Neurospora tetraspora</name>
    <dbReference type="NCBI Taxonomy" id="94610"/>
    <lineage>
        <taxon>Eukaryota</taxon>
        <taxon>Fungi</taxon>
        <taxon>Dikarya</taxon>
        <taxon>Ascomycota</taxon>
        <taxon>Pezizomycotina</taxon>
        <taxon>Sordariomycetes</taxon>
        <taxon>Sordariomycetidae</taxon>
        <taxon>Sordariales</taxon>
        <taxon>Sordariaceae</taxon>
        <taxon>Neurospora</taxon>
    </lineage>
</organism>
<name>A0AAE0MKL1_9PEZI</name>
<dbReference type="AlphaFoldDB" id="A0AAE0MKL1"/>
<reference evidence="2" key="1">
    <citation type="journal article" date="2023" name="Mol. Phylogenet. Evol.">
        <title>Genome-scale phylogeny and comparative genomics of the fungal order Sordariales.</title>
        <authorList>
            <person name="Hensen N."/>
            <person name="Bonometti L."/>
            <person name="Westerberg I."/>
            <person name="Brannstrom I.O."/>
            <person name="Guillou S."/>
            <person name="Cros-Aarteil S."/>
            <person name="Calhoun S."/>
            <person name="Haridas S."/>
            <person name="Kuo A."/>
            <person name="Mondo S."/>
            <person name="Pangilinan J."/>
            <person name="Riley R."/>
            <person name="LaButti K."/>
            <person name="Andreopoulos B."/>
            <person name="Lipzen A."/>
            <person name="Chen C."/>
            <person name="Yan M."/>
            <person name="Daum C."/>
            <person name="Ng V."/>
            <person name="Clum A."/>
            <person name="Steindorff A."/>
            <person name="Ohm R.A."/>
            <person name="Martin F."/>
            <person name="Silar P."/>
            <person name="Natvig D.O."/>
            <person name="Lalanne C."/>
            <person name="Gautier V."/>
            <person name="Ament-Velasquez S.L."/>
            <person name="Kruys A."/>
            <person name="Hutchinson M.I."/>
            <person name="Powell A.J."/>
            <person name="Barry K."/>
            <person name="Miller A.N."/>
            <person name="Grigoriev I.V."/>
            <person name="Debuchy R."/>
            <person name="Gladieux P."/>
            <person name="Hiltunen Thoren M."/>
            <person name="Johannesson H."/>
        </authorList>
    </citation>
    <scope>NUCLEOTIDE SEQUENCE</scope>
    <source>
        <strain evidence="2">CBS 560.94</strain>
    </source>
</reference>
<feature type="compositionally biased region" description="Low complexity" evidence="1">
    <location>
        <begin position="222"/>
        <end position="236"/>
    </location>
</feature>
<dbReference type="GeneID" id="87867455"/>
<feature type="region of interest" description="Disordered" evidence="1">
    <location>
        <begin position="417"/>
        <end position="538"/>
    </location>
</feature>
<feature type="compositionally biased region" description="Polar residues" evidence="1">
    <location>
        <begin position="90"/>
        <end position="103"/>
    </location>
</feature>
<proteinExistence type="predicted"/>
<evidence type="ECO:0000313" key="2">
    <source>
        <dbReference type="EMBL" id="KAK3334549.1"/>
    </source>
</evidence>
<sequence>MLYRQLSKLAVVGERSEAPKANQSRLRRPTPYSIEHYRHEGVRASKDDNPPVDSPRGRSQSSTWTPTRTRAPTPHPSATKSRRREEEKTVQWTDSLEQESPVQKSVPATALSERKSAMKRQTTTEQKEASFTEKEEDRPDNSSEEPAMPKTDEEATLTEAQPRALRRDRRSSIPRQKFIVSRNISKPIALPSTVPNRPPSPLIPQAVPAPLRLSQRRHRGQAISSSASAAAVTSSKARYDHQPVSKATRDFSFDDKPEAITVSFGSAHQSHESNTTKDRSVSSQPPSYLQMKPKRSGTTRARPTPPEAVREPVCAEDCKEIKPAASLPKSSSTQTFATAKSFWAEKSAGTSVSDRNTSQSKSTSTSKPSAKSFWSDISASSSCVAVVSGYNSETPKPALPRNARDLPKTFMVSNLSRYTVNGGGRSGEKRSTECTNGNGNVSVSSVSGSSTAVMESSSTSTSSSSALSYRSAQNDKTAPGKRSSSKIPLPKPQDHSKPAAASSVSAASKSSTDTSSYRTANSHLSATSASNSNTSASNHMAANSTSIEAEYILTIQSDLWNEIMDFCRSDSSSLMPGEQRYCDCDDCVWGGERNVEECSTVARVGEGKCRARRE</sequence>
<evidence type="ECO:0000256" key="1">
    <source>
        <dbReference type="SAM" id="MobiDB-lite"/>
    </source>
</evidence>
<feature type="compositionally biased region" description="Basic and acidic residues" evidence="1">
    <location>
        <begin position="125"/>
        <end position="141"/>
    </location>
</feature>
<feature type="compositionally biased region" description="Basic and acidic residues" evidence="1">
    <location>
        <begin position="269"/>
        <end position="280"/>
    </location>
</feature>
<feature type="compositionally biased region" description="Basic and acidic residues" evidence="1">
    <location>
        <begin position="35"/>
        <end position="49"/>
    </location>
</feature>
<feature type="region of interest" description="Disordered" evidence="1">
    <location>
        <begin position="12"/>
        <end position="314"/>
    </location>
</feature>
<dbReference type="Proteomes" id="UP001278500">
    <property type="component" value="Unassembled WGS sequence"/>
</dbReference>
<evidence type="ECO:0000313" key="3">
    <source>
        <dbReference type="Proteomes" id="UP001278500"/>
    </source>
</evidence>
<gene>
    <name evidence="2" type="ORF">B0H65DRAFT_565870</name>
</gene>
<feature type="compositionally biased region" description="Low complexity" evidence="1">
    <location>
        <begin position="357"/>
        <end position="373"/>
    </location>
</feature>
<feature type="region of interest" description="Disordered" evidence="1">
    <location>
        <begin position="347"/>
        <end position="373"/>
    </location>
</feature>
<dbReference type="EMBL" id="JAUEPP010000010">
    <property type="protein sequence ID" value="KAK3334549.1"/>
    <property type="molecule type" value="Genomic_DNA"/>
</dbReference>
<comment type="caution">
    <text evidence="2">The sequence shown here is derived from an EMBL/GenBank/DDBJ whole genome shotgun (WGS) entry which is preliminary data.</text>
</comment>
<keyword evidence="3" id="KW-1185">Reference proteome</keyword>
<dbReference type="RefSeq" id="XP_062676715.1">
    <property type="nucleotide sequence ID" value="XM_062830301.1"/>
</dbReference>
<feature type="compositionally biased region" description="Low complexity" evidence="1">
    <location>
        <begin position="498"/>
        <end position="538"/>
    </location>
</feature>
<feature type="compositionally biased region" description="Basic and acidic residues" evidence="1">
    <location>
        <begin position="237"/>
        <end position="258"/>
    </location>
</feature>
<reference evidence="2" key="2">
    <citation type="submission" date="2023-06" db="EMBL/GenBank/DDBJ databases">
        <authorList>
            <consortium name="Lawrence Berkeley National Laboratory"/>
            <person name="Haridas S."/>
            <person name="Hensen N."/>
            <person name="Bonometti L."/>
            <person name="Westerberg I."/>
            <person name="Brannstrom I.O."/>
            <person name="Guillou S."/>
            <person name="Cros-Aarteil S."/>
            <person name="Calhoun S."/>
            <person name="Kuo A."/>
            <person name="Mondo S."/>
            <person name="Pangilinan J."/>
            <person name="Riley R."/>
            <person name="Labutti K."/>
            <person name="Andreopoulos B."/>
            <person name="Lipzen A."/>
            <person name="Chen C."/>
            <person name="Yanf M."/>
            <person name="Daum C."/>
            <person name="Ng V."/>
            <person name="Clum A."/>
            <person name="Steindorff A."/>
            <person name="Ohm R."/>
            <person name="Martin F."/>
            <person name="Silar P."/>
            <person name="Natvig D."/>
            <person name="Lalanne C."/>
            <person name="Gautier V."/>
            <person name="Ament-Velasquez S.L."/>
            <person name="Kruys A."/>
            <person name="Hutchinson M.I."/>
            <person name="Powell A.J."/>
            <person name="Barry K."/>
            <person name="Miller A.N."/>
            <person name="Grigoriev I.V."/>
            <person name="Debuchy R."/>
            <person name="Gladieux P."/>
            <person name="Thoren M.H."/>
            <person name="Johannesson H."/>
        </authorList>
    </citation>
    <scope>NUCLEOTIDE SEQUENCE</scope>
    <source>
        <strain evidence="2">CBS 560.94</strain>
    </source>
</reference>
<protein>
    <submittedName>
        <fullName evidence="2">Uncharacterized protein</fullName>
    </submittedName>
</protein>
<feature type="compositionally biased region" description="Low complexity" evidence="1">
    <location>
        <begin position="61"/>
        <end position="79"/>
    </location>
</feature>
<feature type="compositionally biased region" description="Low complexity" evidence="1">
    <location>
        <begin position="442"/>
        <end position="472"/>
    </location>
</feature>